<dbReference type="AlphaFoldDB" id="A0A250VBZ6"/>
<protein>
    <submittedName>
        <fullName evidence="1">Uncharacterized protein</fullName>
    </submittedName>
</protein>
<dbReference type="Proteomes" id="UP000217446">
    <property type="component" value="Unassembled WGS sequence"/>
</dbReference>
<proteinExistence type="predicted"/>
<organism evidence="1 2">
    <name type="scientific">Streptomyces olivochromogenes</name>
    <dbReference type="NCBI Taxonomy" id="1963"/>
    <lineage>
        <taxon>Bacteria</taxon>
        <taxon>Bacillati</taxon>
        <taxon>Actinomycetota</taxon>
        <taxon>Actinomycetes</taxon>
        <taxon>Kitasatosporales</taxon>
        <taxon>Streptomycetaceae</taxon>
        <taxon>Streptomyces</taxon>
    </lineage>
</organism>
<name>A0A250VBZ6_STROL</name>
<dbReference type="RefSeq" id="WP_159064378.1">
    <property type="nucleotide sequence ID" value="NZ_BDQI01000005.1"/>
</dbReference>
<gene>
    <name evidence="1" type="ORF">SO3561_03022</name>
</gene>
<evidence type="ECO:0000313" key="1">
    <source>
        <dbReference type="EMBL" id="GAX51520.1"/>
    </source>
</evidence>
<sequence>MLLAACTAPKEAEGHALDGNGAQSSGTVGNEHVKVGQTWWFALPVPHNVTGQPIEITAVSLVTVPKGIKVLEYDAYSLEDTNGLALLAVEGDKFAPDFGKLKNYAAGPVRVAGKKSSDVYFLAKLKILSPPKGTAHGCRFKYQQAGHPFVQTLDCEVELTTG</sequence>
<keyword evidence="2" id="KW-1185">Reference proteome</keyword>
<accession>A0A250VBZ6</accession>
<comment type="caution">
    <text evidence="1">The sequence shown here is derived from an EMBL/GenBank/DDBJ whole genome shotgun (WGS) entry which is preliminary data.</text>
</comment>
<reference evidence="2" key="1">
    <citation type="submission" date="2017-05" db="EMBL/GenBank/DDBJ databases">
        <title>Streptomyces olivochromogenes NBRC 3561 whole genome shotgun sequence.</title>
        <authorList>
            <person name="Dohra H."/>
            <person name="Kodani S."/>
        </authorList>
    </citation>
    <scope>NUCLEOTIDE SEQUENCE [LARGE SCALE GENOMIC DNA]</scope>
    <source>
        <strain evidence="2">NBRC 3561</strain>
    </source>
</reference>
<evidence type="ECO:0000313" key="2">
    <source>
        <dbReference type="Proteomes" id="UP000217446"/>
    </source>
</evidence>
<dbReference type="EMBL" id="BDQI01000005">
    <property type="protein sequence ID" value="GAX51520.1"/>
    <property type="molecule type" value="Genomic_DNA"/>
</dbReference>